<proteinExistence type="predicted"/>
<sequence length="295" mass="31973">MKRNTAFSLFWAVFLAAWLVPALALAGNRQLMTEKMAEQDMKRAIMESVIGYKVRSESRLGLTEDPSYKVETKAAAVIKGIKVDKMIYDKERDIALCFGHIDLGDVVNVVGELVRFKGVTVEGFGFGTMTESARPPLMALRAATLDAYNQMAALLVGEKILSKSKMENFLLTDDVNRSKVCAAIFGAYIPNPGLNSPNRGWGWDESGNAFVKLELDPRKVQDILGNLIIYKGAEVLEVTGRGSQTDDLTPLQEGSGAASMIRDSGSKTKYMSLDVPTAPAPGAPENTQTGSGQAQ</sequence>
<dbReference type="AlphaFoldDB" id="A0A0W8G6I2"/>
<protein>
    <submittedName>
        <fullName evidence="2">Uncharacterized protein</fullName>
    </submittedName>
</protein>
<organism evidence="2">
    <name type="scientific">hydrocarbon metagenome</name>
    <dbReference type="NCBI Taxonomy" id="938273"/>
    <lineage>
        <taxon>unclassified sequences</taxon>
        <taxon>metagenomes</taxon>
        <taxon>ecological metagenomes</taxon>
    </lineage>
</organism>
<gene>
    <name evidence="2" type="ORF">ASZ90_001517</name>
</gene>
<reference evidence="2" key="1">
    <citation type="journal article" date="2015" name="Proc. Natl. Acad. Sci. U.S.A.">
        <title>Networks of energetic and metabolic interactions define dynamics in microbial communities.</title>
        <authorList>
            <person name="Embree M."/>
            <person name="Liu J.K."/>
            <person name="Al-Bassam M.M."/>
            <person name="Zengler K."/>
        </authorList>
    </citation>
    <scope>NUCLEOTIDE SEQUENCE</scope>
</reference>
<evidence type="ECO:0000313" key="2">
    <source>
        <dbReference type="EMBL" id="KUG28609.1"/>
    </source>
</evidence>
<accession>A0A0W8G6I2</accession>
<name>A0A0W8G6I2_9ZZZZ</name>
<dbReference type="EMBL" id="LNQE01000200">
    <property type="protein sequence ID" value="KUG28609.1"/>
    <property type="molecule type" value="Genomic_DNA"/>
</dbReference>
<evidence type="ECO:0000256" key="1">
    <source>
        <dbReference type="SAM" id="MobiDB-lite"/>
    </source>
</evidence>
<feature type="compositionally biased region" description="Polar residues" evidence="1">
    <location>
        <begin position="285"/>
        <end position="295"/>
    </location>
</feature>
<feature type="region of interest" description="Disordered" evidence="1">
    <location>
        <begin position="241"/>
        <end position="295"/>
    </location>
</feature>
<comment type="caution">
    <text evidence="2">The sequence shown here is derived from an EMBL/GenBank/DDBJ whole genome shotgun (WGS) entry which is preliminary data.</text>
</comment>